<dbReference type="PANTHER" id="PTHR30024">
    <property type="entry name" value="ALIPHATIC SULFONATES-BINDING PROTEIN-RELATED"/>
    <property type="match status" value="1"/>
</dbReference>
<protein>
    <recommendedName>
        <fullName evidence="1">SsuA/THI5-like domain-containing protein</fullName>
    </recommendedName>
</protein>
<dbReference type="EMBL" id="CP017703">
    <property type="protein sequence ID" value="ASS90488.1"/>
    <property type="molecule type" value="Genomic_DNA"/>
</dbReference>
<dbReference type="KEGG" id="apak:AP3564_09900"/>
<sequence length="164" mass="17775">MRRKNQKSLLALLLIMIVSLFAVISGCSGEEKNVKSAGESQETKDKEEKVVRIGYQKYGTLNILKKQGTLDKALKSHGYSVEWIQFPAGPQLLEGLNVGSIDIGHTGEAPPIFAQAAGTDLVYVGHEPESPLSEAILVPKDSPIRTVQDLKGKKVVLNKGSNVH</sequence>
<name>A0A223E5E3_9BACI</name>
<accession>A0A223E5E3</accession>
<dbReference type="InterPro" id="IPR015168">
    <property type="entry name" value="SsuA/THI5"/>
</dbReference>
<dbReference type="PROSITE" id="PS51257">
    <property type="entry name" value="PROKAR_LIPOPROTEIN"/>
    <property type="match status" value="1"/>
</dbReference>
<feature type="domain" description="SsuA/THI5-like" evidence="1">
    <location>
        <begin position="78"/>
        <end position="159"/>
    </location>
</feature>
<dbReference type="Pfam" id="PF09084">
    <property type="entry name" value="NMT1"/>
    <property type="match status" value="1"/>
</dbReference>
<reference evidence="2 3" key="1">
    <citation type="submission" date="2016-10" db="EMBL/GenBank/DDBJ databases">
        <title>The whole genome sequencing and assembly of Aeribacillus pallidus KCTC3564 strain.</title>
        <authorList>
            <person name="Lee Y.-J."/>
            <person name="Park M.-K."/>
            <person name="Yi H."/>
            <person name="Bahn Y.-S."/>
            <person name="Kim J.F."/>
            <person name="Lee D.-W."/>
        </authorList>
    </citation>
    <scope>NUCLEOTIDE SEQUENCE [LARGE SCALE GENOMIC DNA]</scope>
    <source>
        <strain evidence="2 3">KCTC3564</strain>
    </source>
</reference>
<evidence type="ECO:0000313" key="2">
    <source>
        <dbReference type="EMBL" id="ASS90488.1"/>
    </source>
</evidence>
<proteinExistence type="predicted"/>
<gene>
    <name evidence="2" type="ORF">AP3564_09900</name>
</gene>
<evidence type="ECO:0000259" key="1">
    <source>
        <dbReference type="Pfam" id="PF09084"/>
    </source>
</evidence>
<dbReference type="Gene3D" id="3.40.190.10">
    <property type="entry name" value="Periplasmic binding protein-like II"/>
    <property type="match status" value="2"/>
</dbReference>
<dbReference type="PANTHER" id="PTHR30024:SF42">
    <property type="entry name" value="ALIPHATIC SULFONATES-BINDING PROTEIN-RELATED"/>
    <property type="match status" value="1"/>
</dbReference>
<dbReference type="Proteomes" id="UP000214606">
    <property type="component" value="Chromosome"/>
</dbReference>
<dbReference type="SUPFAM" id="SSF53850">
    <property type="entry name" value="Periplasmic binding protein-like II"/>
    <property type="match status" value="1"/>
</dbReference>
<dbReference type="AlphaFoldDB" id="A0A223E5E3"/>
<evidence type="ECO:0000313" key="3">
    <source>
        <dbReference type="Proteomes" id="UP000214606"/>
    </source>
</evidence>
<organism evidence="2 3">
    <name type="scientific">Aeribacillus pallidus</name>
    <dbReference type="NCBI Taxonomy" id="33936"/>
    <lineage>
        <taxon>Bacteria</taxon>
        <taxon>Bacillati</taxon>
        <taxon>Bacillota</taxon>
        <taxon>Bacilli</taxon>
        <taxon>Bacillales</taxon>
        <taxon>Bacillaceae</taxon>
        <taxon>Aeribacillus</taxon>
    </lineage>
</organism>